<evidence type="ECO:0000313" key="4">
    <source>
        <dbReference type="Proteomes" id="UP000199251"/>
    </source>
</evidence>
<evidence type="ECO:0000256" key="1">
    <source>
        <dbReference type="SAM" id="MobiDB-lite"/>
    </source>
</evidence>
<dbReference type="InterPro" id="IPR043796">
    <property type="entry name" value="ESX-1_EspA/EspE-like"/>
</dbReference>
<proteinExistence type="predicted"/>
<evidence type="ECO:0000259" key="2">
    <source>
        <dbReference type="Pfam" id="PF18879"/>
    </source>
</evidence>
<dbReference type="Pfam" id="PF18879">
    <property type="entry name" value="EspA_EspE"/>
    <property type="match status" value="1"/>
</dbReference>
<dbReference type="Proteomes" id="UP000199251">
    <property type="component" value="Unassembled WGS sequence"/>
</dbReference>
<dbReference type="AlphaFoldDB" id="A0A0E4GWP2"/>
<accession>A0A0E4GWP2</accession>
<dbReference type="STRING" id="141349.BN1232_01372"/>
<gene>
    <name evidence="3" type="ORF">BN1232_01372</name>
</gene>
<protein>
    <recommendedName>
        <fullName evidence="2">ESX-1 secretion-associated protein EspA/EspE-like domain-containing protein</fullName>
    </recommendedName>
</protein>
<organism evidence="3 4">
    <name type="scientific">Mycobacterium lentiflavum</name>
    <dbReference type="NCBI Taxonomy" id="141349"/>
    <lineage>
        <taxon>Bacteria</taxon>
        <taxon>Bacillati</taxon>
        <taxon>Actinomycetota</taxon>
        <taxon>Actinomycetes</taxon>
        <taxon>Mycobacteriales</taxon>
        <taxon>Mycobacteriaceae</taxon>
        <taxon>Mycobacterium</taxon>
        <taxon>Mycobacterium simiae complex</taxon>
    </lineage>
</organism>
<feature type="region of interest" description="Disordered" evidence="1">
    <location>
        <begin position="334"/>
        <end position="381"/>
    </location>
</feature>
<name>A0A0E4GWP2_MYCLN</name>
<sequence>MPEISDWAKGPFAFLGSVPAFTQGDYEKGAQGLVNSGGFLAFAAKRYRGDKETQEAFKAETKVLWYGILYIMSLQLLYMKATDTGKEFKTAKGDFEAAGQSLDAATAEDWGGWTGDGADNYNTQNDLQKTRAEAMSGLDADVYDILAKETKEVKRAVLNLGWEQTGLTCMIPICSMVYKTNPALSLKTQVTAVMCAVLASISIVKGTADDSSDNAGKLHKLRETYRSEGAGAAASLADLTSTSKSAAEVGPTTKSTVDQFETLNTAASFAAAAATPLAAPAASPSAAPAATPAARVENIGGGVTASAPAASRGSYPVAGVSQAASPASTGAGVASQVTSTAKPAVPAKEQGAAGGDEGAERAPVDVAADGTQQAPSPVGRV</sequence>
<dbReference type="OrthoDB" id="4718801at2"/>
<dbReference type="RefSeq" id="WP_139043227.1">
    <property type="nucleotide sequence ID" value="NZ_CTEE01000001.1"/>
</dbReference>
<feature type="domain" description="ESX-1 secretion-associated protein EspA/EspE-like" evidence="2">
    <location>
        <begin position="83"/>
        <end position="156"/>
    </location>
</feature>
<dbReference type="EMBL" id="CTEE01000001">
    <property type="protein sequence ID" value="CQD07700.1"/>
    <property type="molecule type" value="Genomic_DNA"/>
</dbReference>
<reference evidence="3 4" key="1">
    <citation type="submission" date="2015-03" db="EMBL/GenBank/DDBJ databases">
        <authorList>
            <person name="Urmite Genomes"/>
        </authorList>
    </citation>
    <scope>NUCLEOTIDE SEQUENCE [LARGE SCALE GENOMIC DNA]</scope>
    <source>
        <strain evidence="3 4">CSUR P1491</strain>
    </source>
</reference>
<evidence type="ECO:0000313" key="3">
    <source>
        <dbReference type="EMBL" id="CQD07700.1"/>
    </source>
</evidence>